<protein>
    <recommendedName>
        <fullName evidence="4">Trehalose operon repressor</fullName>
    </recommendedName>
</protein>
<dbReference type="PROSITE" id="PS50949">
    <property type="entry name" value="HTH_GNTR"/>
    <property type="match status" value="1"/>
</dbReference>
<dbReference type="SUPFAM" id="SSF46785">
    <property type="entry name" value="Winged helix' DNA-binding domain"/>
    <property type="match status" value="1"/>
</dbReference>
<comment type="caution">
    <text evidence="6">The sequence shown here is derived from an EMBL/GenBank/DDBJ whole genome shotgun (WGS) entry which is preliminary data.</text>
</comment>
<sequence length="248" mass="28595">MSGCVYMAKQKKFMKIYEALKEDILNGQIQYGEQIPSEHDLVQLYQSSRETVRKALDLLALDGMIQKIHGKGSLVIYQEVTEFPFSELVSFKEMQEEMGVAYLTEVVVNEVVEAHEVPEVQDALNINSSESLIHIVRTRRLNQHVKIVDEDYFLKSIVSDIGNDVASDSIYDYLEKVLNLNISYSSKSITFEPFDEQAYQLFGDVSLAYSATVRSIVYLENTMPFQYNISKHLANEFKFNDFSRRRIK</sequence>
<evidence type="ECO:0000313" key="6">
    <source>
        <dbReference type="EMBL" id="EIA13827.1"/>
    </source>
</evidence>
<dbReference type="PANTHER" id="PTHR44846:SF12">
    <property type="entry name" value="HTH-TYPE TRANSCRIPTIONAL REGULATOR TRER"/>
    <property type="match status" value="1"/>
</dbReference>
<dbReference type="NCBIfam" id="TIGR02404">
    <property type="entry name" value="trehalos_R_Bsub"/>
    <property type="match status" value="1"/>
</dbReference>
<evidence type="ECO:0000259" key="5">
    <source>
        <dbReference type="PROSITE" id="PS50949"/>
    </source>
</evidence>
<dbReference type="PRINTS" id="PR00035">
    <property type="entry name" value="HTHGNTR"/>
</dbReference>
<keyword evidence="1" id="KW-0805">Transcription regulation</keyword>
<proteinExistence type="predicted"/>
<name>A0ABC9PZ52_STAA5</name>
<dbReference type="InterPro" id="IPR028978">
    <property type="entry name" value="Chorismate_lyase_/UTRA_dom_sf"/>
</dbReference>
<evidence type="ECO:0000313" key="7">
    <source>
        <dbReference type="Proteomes" id="UP000003093"/>
    </source>
</evidence>
<dbReference type="SMART" id="SM00866">
    <property type="entry name" value="UTRA"/>
    <property type="match status" value="1"/>
</dbReference>
<keyword evidence="2" id="KW-0238">DNA-binding</keyword>
<dbReference type="InterPro" id="IPR036388">
    <property type="entry name" value="WH-like_DNA-bd_sf"/>
</dbReference>
<dbReference type="Gene3D" id="3.40.1410.10">
    <property type="entry name" value="Chorismate lyase-like"/>
    <property type="match status" value="1"/>
</dbReference>
<dbReference type="InterPro" id="IPR000524">
    <property type="entry name" value="Tscrpt_reg_HTH_GntR"/>
</dbReference>
<keyword evidence="3" id="KW-0804">Transcription</keyword>
<dbReference type="InterPro" id="IPR012770">
    <property type="entry name" value="TreR"/>
</dbReference>
<dbReference type="GO" id="GO:0003700">
    <property type="term" value="F:DNA-binding transcription factor activity"/>
    <property type="evidence" value="ECO:0007669"/>
    <property type="project" value="UniProtKB-UniRule"/>
</dbReference>
<evidence type="ECO:0000256" key="4">
    <source>
        <dbReference type="NCBIfam" id="TIGR02404"/>
    </source>
</evidence>
<dbReference type="AlphaFoldDB" id="A0ABC9PZ52"/>
<dbReference type="InterPro" id="IPR050679">
    <property type="entry name" value="Bact_HTH_transcr_reg"/>
</dbReference>
<dbReference type="Proteomes" id="UP000003093">
    <property type="component" value="Unassembled WGS sequence"/>
</dbReference>
<accession>A0ABC9PZ52</accession>
<dbReference type="Pfam" id="PF00392">
    <property type="entry name" value="GntR"/>
    <property type="match status" value="1"/>
</dbReference>
<dbReference type="Pfam" id="PF07702">
    <property type="entry name" value="UTRA"/>
    <property type="match status" value="1"/>
</dbReference>
<dbReference type="Gene3D" id="1.10.10.10">
    <property type="entry name" value="Winged helix-like DNA-binding domain superfamily/Winged helix DNA-binding domain"/>
    <property type="match status" value="1"/>
</dbReference>
<dbReference type="InterPro" id="IPR011663">
    <property type="entry name" value="UTRA"/>
</dbReference>
<evidence type="ECO:0000256" key="3">
    <source>
        <dbReference type="ARBA" id="ARBA00023163"/>
    </source>
</evidence>
<gene>
    <name evidence="6" type="ORF">ST398NM02_0542</name>
</gene>
<dbReference type="GO" id="GO:0003677">
    <property type="term" value="F:DNA binding"/>
    <property type="evidence" value="ECO:0007669"/>
    <property type="project" value="UniProtKB-UniRule"/>
</dbReference>
<reference evidence="6 7" key="1">
    <citation type="journal article" date="2012" name="MBio">
        <title>Identification of a highly transmissible animal-independent Staphylococcus aureus ST398 clone with distinct genomic and cell adhesion properties.</title>
        <authorList>
            <person name="Uhlemann A.C."/>
            <person name="Porcella S.F."/>
            <person name="Trivedi S."/>
            <person name="Sullivan S.B."/>
            <person name="Hafer C."/>
            <person name="Kennedy A.D."/>
            <person name="Barbian K.D."/>
            <person name="McCarthy A.J."/>
            <person name="Street C."/>
            <person name="Hirschberg D.L."/>
            <person name="Lipkin W.I."/>
            <person name="Lindsay J.A."/>
            <person name="DeLeo F.R."/>
            <person name="Lowy F.D."/>
        </authorList>
    </citation>
    <scope>NUCLEOTIDE SEQUENCE [LARGE SCALE GENOMIC DNA]</scope>
    <source>
        <strain evidence="6 7">DR10</strain>
    </source>
</reference>
<evidence type="ECO:0000256" key="1">
    <source>
        <dbReference type="ARBA" id="ARBA00023015"/>
    </source>
</evidence>
<dbReference type="CDD" id="cd07377">
    <property type="entry name" value="WHTH_GntR"/>
    <property type="match status" value="1"/>
</dbReference>
<feature type="domain" description="HTH gntR-type" evidence="5">
    <location>
        <begin position="10"/>
        <end position="78"/>
    </location>
</feature>
<dbReference type="PANTHER" id="PTHR44846">
    <property type="entry name" value="MANNOSYL-D-GLYCERATE TRANSPORT/METABOLISM SYSTEM REPRESSOR MNGR-RELATED"/>
    <property type="match status" value="1"/>
</dbReference>
<dbReference type="InterPro" id="IPR036390">
    <property type="entry name" value="WH_DNA-bd_sf"/>
</dbReference>
<evidence type="ECO:0000256" key="2">
    <source>
        <dbReference type="ARBA" id="ARBA00023125"/>
    </source>
</evidence>
<organism evidence="6 7">
    <name type="scientific">Staphylococcus aureus subsp. aureus DR10</name>
    <dbReference type="NCBI Taxonomy" id="1155079"/>
    <lineage>
        <taxon>Bacteria</taxon>
        <taxon>Bacillati</taxon>
        <taxon>Bacillota</taxon>
        <taxon>Bacilli</taxon>
        <taxon>Bacillales</taxon>
        <taxon>Staphylococcaceae</taxon>
        <taxon>Staphylococcus</taxon>
    </lineage>
</organism>
<dbReference type="SUPFAM" id="SSF64288">
    <property type="entry name" value="Chorismate lyase-like"/>
    <property type="match status" value="1"/>
</dbReference>
<dbReference type="EMBL" id="AIDT01000010">
    <property type="protein sequence ID" value="EIA13827.1"/>
    <property type="molecule type" value="Genomic_DNA"/>
</dbReference>
<dbReference type="SMART" id="SM00345">
    <property type="entry name" value="HTH_GNTR"/>
    <property type="match status" value="1"/>
</dbReference>